<dbReference type="Proteomes" id="UP000250928">
    <property type="component" value="Unassembled WGS sequence"/>
</dbReference>
<gene>
    <name evidence="2" type="ORF">C3L24_01355</name>
</gene>
<organism evidence="2 3">
    <name type="scientific">Candidatus Sedimenticola endophacoides</name>
    <dbReference type="NCBI Taxonomy" id="2548426"/>
    <lineage>
        <taxon>Bacteria</taxon>
        <taxon>Pseudomonadati</taxon>
        <taxon>Pseudomonadota</taxon>
        <taxon>Gammaproteobacteria</taxon>
        <taxon>Chromatiales</taxon>
        <taxon>Sedimenticolaceae</taxon>
        <taxon>Sedimenticola</taxon>
    </lineage>
</organism>
<proteinExistence type="predicted"/>
<feature type="compositionally biased region" description="Low complexity" evidence="1">
    <location>
        <begin position="152"/>
        <end position="171"/>
    </location>
</feature>
<dbReference type="AlphaFoldDB" id="A0A6N4E676"/>
<comment type="caution">
    <text evidence="2">The sequence shown here is derived from an EMBL/GenBank/DDBJ whole genome shotgun (WGS) entry which is preliminary data.</text>
</comment>
<sequence>MASLHQINATFEPQEDRLILNIRSDDDSEIRIWLTRRYTRLLLGILDKLANPRQERAGSREQAVQAFERDALLAGADFQTEYRTGASNHPLGRDPVLVSRIEYRSLEGGDTALALGLPDGRNVNLNLNRDLMQVLIRLLLEAGKKAEWDLEAPPSQHPAPAAADTANKAFH</sequence>
<dbReference type="EMBL" id="PQCO01000085">
    <property type="protein sequence ID" value="PUE05362.1"/>
    <property type="molecule type" value="Genomic_DNA"/>
</dbReference>
<protein>
    <submittedName>
        <fullName evidence="2">Uncharacterized protein</fullName>
    </submittedName>
</protein>
<evidence type="ECO:0000256" key="1">
    <source>
        <dbReference type="SAM" id="MobiDB-lite"/>
    </source>
</evidence>
<accession>A0A6N4E676</accession>
<reference evidence="2 3" key="1">
    <citation type="submission" date="2018-01" db="EMBL/GenBank/DDBJ databases">
        <title>Novel co-symbiosis in the lucinid bivalve Phacoides pectinatus.</title>
        <authorList>
            <person name="Lim S.J."/>
            <person name="Davis B.G."/>
            <person name="Gill D.E."/>
            <person name="Engel A.S."/>
            <person name="Anderson L.C."/>
            <person name="Campbell B.J."/>
        </authorList>
    </citation>
    <scope>NUCLEOTIDE SEQUENCE [LARGE SCALE GENOMIC DNA]</scope>
    <source>
        <strain evidence="2">N3_P5</strain>
    </source>
</reference>
<evidence type="ECO:0000313" key="3">
    <source>
        <dbReference type="Proteomes" id="UP000250928"/>
    </source>
</evidence>
<evidence type="ECO:0000313" key="2">
    <source>
        <dbReference type="EMBL" id="PUE05362.1"/>
    </source>
</evidence>
<name>A0A6N4E676_9GAMM</name>
<feature type="region of interest" description="Disordered" evidence="1">
    <location>
        <begin position="150"/>
        <end position="171"/>
    </location>
</feature>